<keyword evidence="2" id="KW-0812">Transmembrane</keyword>
<evidence type="ECO:0000256" key="1">
    <source>
        <dbReference type="SAM" id="MobiDB-lite"/>
    </source>
</evidence>
<dbReference type="Proteomes" id="UP001652661">
    <property type="component" value="Chromosome 3R"/>
</dbReference>
<dbReference type="OMA" id="KWIRFFN"/>
<feature type="transmembrane region" description="Helical" evidence="2">
    <location>
        <begin position="38"/>
        <end position="64"/>
    </location>
</feature>
<proteinExistence type="predicted"/>
<name>A0A6P4JRF1_DROKI</name>
<sequence length="186" mass="21333">MVQNSSAKNPTLMDLSSVERQQSGQQRRWEDIHSLNTFLQDILCFFILLSLGLVMVACILCFVVNVRYTATPQHSHSDKSTNMSRVITADVLAQQARFQGGPIWIRFFRCQKQQPQQEAKLEQVREPEQDVVGQGQEQHAKLEKHQPHFVPTYQPIDYSDLAGGDYVDKQSDSVAQPFPVDNFKRR</sequence>
<evidence type="ECO:0000313" key="3">
    <source>
        <dbReference type="Proteomes" id="UP001652661"/>
    </source>
</evidence>
<organism evidence="3 4">
    <name type="scientific">Drosophila kikkawai</name>
    <name type="common">Fruit fly</name>
    <dbReference type="NCBI Taxonomy" id="30033"/>
    <lineage>
        <taxon>Eukaryota</taxon>
        <taxon>Metazoa</taxon>
        <taxon>Ecdysozoa</taxon>
        <taxon>Arthropoda</taxon>
        <taxon>Hexapoda</taxon>
        <taxon>Insecta</taxon>
        <taxon>Pterygota</taxon>
        <taxon>Neoptera</taxon>
        <taxon>Endopterygota</taxon>
        <taxon>Diptera</taxon>
        <taxon>Brachycera</taxon>
        <taxon>Muscomorpha</taxon>
        <taxon>Ephydroidea</taxon>
        <taxon>Drosophilidae</taxon>
        <taxon>Drosophila</taxon>
        <taxon>Sophophora</taxon>
    </lineage>
</organism>
<gene>
    <name evidence="4" type="primary">LOC108085406</name>
</gene>
<keyword evidence="3" id="KW-1185">Reference proteome</keyword>
<protein>
    <submittedName>
        <fullName evidence="4">Uncharacterized protein</fullName>
    </submittedName>
</protein>
<accession>A0A6P4JRF1</accession>
<keyword evidence="2" id="KW-0472">Membrane</keyword>
<dbReference type="OrthoDB" id="7871953at2759"/>
<evidence type="ECO:0000256" key="2">
    <source>
        <dbReference type="SAM" id="Phobius"/>
    </source>
</evidence>
<dbReference type="AlphaFoldDB" id="A0A6P4JRF1"/>
<evidence type="ECO:0000313" key="4">
    <source>
        <dbReference type="RefSeq" id="XP_017037463.1"/>
    </source>
</evidence>
<dbReference type="RefSeq" id="XP_017037463.1">
    <property type="nucleotide sequence ID" value="XM_017181974.3"/>
</dbReference>
<reference evidence="4" key="1">
    <citation type="submission" date="2025-08" db="UniProtKB">
        <authorList>
            <consortium name="RefSeq"/>
        </authorList>
    </citation>
    <scope>IDENTIFICATION</scope>
    <source>
        <strain evidence="4">14028-0561.14</strain>
        <tissue evidence="4">Whole fly</tissue>
    </source>
</reference>
<keyword evidence="2" id="KW-1133">Transmembrane helix</keyword>
<feature type="region of interest" description="Disordered" evidence="1">
    <location>
        <begin position="161"/>
        <end position="186"/>
    </location>
</feature>
<dbReference type="GeneID" id="108085406"/>